<dbReference type="RefSeq" id="WP_379119656.1">
    <property type="nucleotide sequence ID" value="NZ_JBHMAG010000016.1"/>
</dbReference>
<comment type="similarity">
    <text evidence="2">Belongs to the EamA transporter family.</text>
</comment>
<dbReference type="EMBL" id="JBHMAG010000016">
    <property type="protein sequence ID" value="MFB9754919.1"/>
    <property type="molecule type" value="Genomic_DNA"/>
</dbReference>
<comment type="subcellular location">
    <subcellularLocation>
        <location evidence="1">Endomembrane system</location>
        <topology evidence="1">Multi-pass membrane protein</topology>
    </subcellularLocation>
</comment>
<gene>
    <name evidence="5" type="ORF">ACFFNY_25380</name>
</gene>
<organism evidence="5 6">
    <name type="scientific">Paenibacillus hodogayensis</name>
    <dbReference type="NCBI Taxonomy" id="279208"/>
    <lineage>
        <taxon>Bacteria</taxon>
        <taxon>Bacillati</taxon>
        <taxon>Bacillota</taxon>
        <taxon>Bacilli</taxon>
        <taxon>Bacillales</taxon>
        <taxon>Paenibacillaceae</taxon>
        <taxon>Paenibacillus</taxon>
    </lineage>
</organism>
<keyword evidence="3" id="KW-1133">Transmembrane helix</keyword>
<reference evidence="5 6" key="1">
    <citation type="submission" date="2024-09" db="EMBL/GenBank/DDBJ databases">
        <authorList>
            <person name="Sun Q."/>
            <person name="Mori K."/>
        </authorList>
    </citation>
    <scope>NUCLEOTIDE SEQUENCE [LARGE SCALE GENOMIC DNA]</scope>
    <source>
        <strain evidence="5 6">JCM 12520</strain>
    </source>
</reference>
<dbReference type="InterPro" id="IPR037185">
    <property type="entry name" value="EmrE-like"/>
</dbReference>
<feature type="domain" description="EamA" evidence="4">
    <location>
        <begin position="2"/>
        <end position="52"/>
    </location>
</feature>
<feature type="transmembrane region" description="Helical" evidence="3">
    <location>
        <begin position="12"/>
        <end position="29"/>
    </location>
</feature>
<dbReference type="Pfam" id="PF00892">
    <property type="entry name" value="EamA"/>
    <property type="match status" value="1"/>
</dbReference>
<protein>
    <submittedName>
        <fullName evidence="5">EamA family transporter</fullName>
    </submittedName>
</protein>
<dbReference type="Proteomes" id="UP001589619">
    <property type="component" value="Unassembled WGS sequence"/>
</dbReference>
<name>A0ABV5W2W6_9BACL</name>
<evidence type="ECO:0000256" key="2">
    <source>
        <dbReference type="ARBA" id="ARBA00007362"/>
    </source>
</evidence>
<evidence type="ECO:0000313" key="6">
    <source>
        <dbReference type="Proteomes" id="UP001589619"/>
    </source>
</evidence>
<dbReference type="SUPFAM" id="SSF103481">
    <property type="entry name" value="Multidrug resistance efflux transporter EmrE"/>
    <property type="match status" value="1"/>
</dbReference>
<keyword evidence="6" id="KW-1185">Reference proteome</keyword>
<keyword evidence="3" id="KW-0472">Membrane</keyword>
<proteinExistence type="inferred from homology"/>
<accession>A0ABV5W2W6</accession>
<feature type="transmembrane region" description="Helical" evidence="3">
    <location>
        <begin position="35"/>
        <end position="52"/>
    </location>
</feature>
<evidence type="ECO:0000259" key="4">
    <source>
        <dbReference type="Pfam" id="PF00892"/>
    </source>
</evidence>
<comment type="caution">
    <text evidence="5">The sequence shown here is derived from an EMBL/GenBank/DDBJ whole genome shotgun (WGS) entry which is preliminary data.</text>
</comment>
<evidence type="ECO:0000313" key="5">
    <source>
        <dbReference type="EMBL" id="MFB9754919.1"/>
    </source>
</evidence>
<keyword evidence="3" id="KW-0812">Transmembrane</keyword>
<sequence>MLSRTSAERANVFLFLIPFFGTLGGWAILGESLHSYIIGGAACIGLGIFLVNRPARAVSGEQRLSR</sequence>
<evidence type="ECO:0000256" key="3">
    <source>
        <dbReference type="SAM" id="Phobius"/>
    </source>
</evidence>
<dbReference type="InterPro" id="IPR000620">
    <property type="entry name" value="EamA_dom"/>
</dbReference>
<evidence type="ECO:0000256" key="1">
    <source>
        <dbReference type="ARBA" id="ARBA00004127"/>
    </source>
</evidence>